<dbReference type="GeneID" id="34521357"/>
<dbReference type="InterPro" id="IPR011989">
    <property type="entry name" value="ARM-like"/>
</dbReference>
<reference evidence="1" key="2">
    <citation type="submission" date="2014-02" db="EMBL/GenBank/DDBJ databases">
        <title>Complete DNA sequence of /Kuraishia capsulata/ illustrates novel genomic features among budding yeasts (/Saccharomycotina/).</title>
        <authorList>
            <person name="Morales L."/>
            <person name="Noel B."/>
            <person name="Porcel B."/>
            <person name="Marcet-Houben M."/>
            <person name="Hullo M-F."/>
            <person name="Sacerdot C."/>
            <person name="Tekaia F."/>
            <person name="Leh-Louis V."/>
            <person name="Despons L."/>
            <person name="Khanna V."/>
            <person name="Aury J-M."/>
            <person name="Barbe V."/>
            <person name="Couloux A."/>
            <person name="Labadie K."/>
            <person name="Pelletier E."/>
            <person name="Souciet J-L."/>
            <person name="Boekhout T."/>
            <person name="Gabaldon T."/>
            <person name="Wincker P."/>
            <person name="Dujon B."/>
        </authorList>
    </citation>
    <scope>NUCLEOTIDE SEQUENCE</scope>
    <source>
        <strain evidence="1">CBS 1993</strain>
    </source>
</reference>
<accession>W6MRV6</accession>
<evidence type="ECO:0000313" key="1">
    <source>
        <dbReference type="EMBL" id="CDK27977.1"/>
    </source>
</evidence>
<proteinExistence type="predicted"/>
<reference evidence="1" key="1">
    <citation type="submission" date="2013-12" db="EMBL/GenBank/DDBJ databases">
        <authorList>
            <person name="Genoscope - CEA"/>
        </authorList>
    </citation>
    <scope>NUCLEOTIDE SEQUENCE</scope>
    <source>
        <strain evidence="1">CBS 1993</strain>
    </source>
</reference>
<sequence length="619" mass="69882">MAKVVKSFSFLNVNRAKVRETSDSPNLGESSLEISDIPRKCPNNIVFRNTVGYYDDIFSCEILHEGENSHQSSVKAMAVKLRMQPNAESMMLCLEECEKFPSRYKYAILYDSLSNGLLESLGNFVRDNESAEISLAAPLPTIKLLQCMIKETRSCFVLRQKFLVEIVEHPDIIRALVKFVGDFRSENTEELMFALKLLAKVTAFENATNTSLVDYMVVELKFLENLFILLNDASLSDFNRARVVDILGNMTRHVTARSYVHFVPSKESGTTTLSRVLIDKLHNPELSDSLKVSIIRGFGNSIRGNANCRCVFTHKEFSQGVLVYSIQSTSPELIMESLNLVELLCEKTTIFYTSLKRQCLRDGLSRLFLKLINGTVSEGVLKKTLKVCQLMVLDQILKKHMIQSSVESPLKSLQIPLVFVPLANEYLKHPSVDKLHNLCMILGIMEAAIEEPSVDEPFRNAILNENIISMLVQLLKSSGAHAKIRADLFSLASALVTPYNLYNASSCGRGFPRLEEEFLRGGILFECRRALETPVDNMGYIRDTQMYALKFLKQVSKRLQNKKDPKRNEIRNAFKSCTGLVVVVKQFNTHHDPVIAADSHDISEILNLTFSRSSFNALF</sequence>
<keyword evidence="2" id="KW-1185">Reference proteome</keyword>
<dbReference type="Proteomes" id="UP000019384">
    <property type="component" value="Unassembled WGS sequence"/>
</dbReference>
<dbReference type="Gene3D" id="1.25.10.10">
    <property type="entry name" value="Leucine-rich Repeat Variant"/>
    <property type="match status" value="1"/>
</dbReference>
<dbReference type="RefSeq" id="XP_022459969.1">
    <property type="nucleotide sequence ID" value="XM_022602424.1"/>
</dbReference>
<name>W6MRV6_9ASCO</name>
<dbReference type="HOGENOM" id="CLU_441496_0_0_1"/>
<gene>
    <name evidence="1" type="ORF">KUCA_T00003957001</name>
</gene>
<organism evidence="1 2">
    <name type="scientific">Kuraishia capsulata CBS 1993</name>
    <dbReference type="NCBI Taxonomy" id="1382522"/>
    <lineage>
        <taxon>Eukaryota</taxon>
        <taxon>Fungi</taxon>
        <taxon>Dikarya</taxon>
        <taxon>Ascomycota</taxon>
        <taxon>Saccharomycotina</taxon>
        <taxon>Pichiomycetes</taxon>
        <taxon>Pichiales</taxon>
        <taxon>Pichiaceae</taxon>
        <taxon>Kuraishia</taxon>
    </lineage>
</organism>
<dbReference type="EMBL" id="HG793128">
    <property type="protein sequence ID" value="CDK27977.1"/>
    <property type="molecule type" value="Genomic_DNA"/>
</dbReference>
<protein>
    <submittedName>
        <fullName evidence="1">Uncharacterized protein</fullName>
    </submittedName>
</protein>
<evidence type="ECO:0000313" key="2">
    <source>
        <dbReference type="Proteomes" id="UP000019384"/>
    </source>
</evidence>
<dbReference type="AlphaFoldDB" id="W6MRV6"/>
<dbReference type="InterPro" id="IPR016024">
    <property type="entry name" value="ARM-type_fold"/>
</dbReference>
<dbReference type="SUPFAM" id="SSF48371">
    <property type="entry name" value="ARM repeat"/>
    <property type="match status" value="1"/>
</dbReference>